<accession>A0AAV9W694</accession>
<dbReference type="GO" id="GO:0098552">
    <property type="term" value="C:side of membrane"/>
    <property type="evidence" value="ECO:0007669"/>
    <property type="project" value="UniProtKB-KW"/>
</dbReference>
<dbReference type="Pfam" id="PF05730">
    <property type="entry name" value="CFEM"/>
    <property type="match status" value="1"/>
</dbReference>
<keyword evidence="5" id="KW-0336">GPI-anchor</keyword>
<evidence type="ECO:0000256" key="6">
    <source>
        <dbReference type="ARBA" id="ARBA00022729"/>
    </source>
</evidence>
<evidence type="ECO:0000256" key="10">
    <source>
        <dbReference type="SAM" id="Phobius"/>
    </source>
</evidence>
<keyword evidence="4" id="KW-0964">Secreted</keyword>
<dbReference type="InterPro" id="IPR008427">
    <property type="entry name" value="Extracellular_membr_CFEM_dom"/>
</dbReference>
<feature type="transmembrane region" description="Helical" evidence="10">
    <location>
        <begin position="316"/>
        <end position="339"/>
    </location>
</feature>
<evidence type="ECO:0000256" key="2">
    <source>
        <dbReference type="ARBA" id="ARBA00004613"/>
    </source>
</evidence>
<evidence type="ECO:0000256" key="5">
    <source>
        <dbReference type="ARBA" id="ARBA00022622"/>
    </source>
</evidence>
<protein>
    <recommendedName>
        <fullName evidence="12">CFEM domain-containing protein</fullName>
    </recommendedName>
</protein>
<keyword evidence="7 9" id="KW-1015">Disulfide bond</keyword>
<feature type="domain" description="CFEM" evidence="12">
    <location>
        <begin position="28"/>
        <end position="142"/>
    </location>
</feature>
<dbReference type="PROSITE" id="PS52012">
    <property type="entry name" value="CFEM"/>
    <property type="match status" value="1"/>
</dbReference>
<keyword evidence="8" id="KW-0449">Lipoprotein</keyword>
<sequence>MHLPTSLLLVLIAALEARAQATTSQSQAPGGSSSISPTPTTTTGANRITYAHLPSCASECVASAVRSVPCTPFVASCLCALPANRISYQLPVECVKANCGQSDIDAEERWRESVCSGITSTSSVGLASLVTVTTSSASSPETTVVEICENGWKACPKGLNGGCCPNDGFCNLLDCQPSPVPPSANITKVVSPTEVPVVDITTVFPPCSHECIAKYLPNTQCGLSPLNSTCFCELHDVFPCISTCGQAEIQNFVTTHLEICQSLWYFKPYDPTFERWCDLVDGPGKRGRPAGYDERMGSLESKCPNWWEQRDPGKRFGIVLGILILSVMFLCGCSGYWNWVGRKVTRIEKQKALQKKEIMGF</sequence>
<organism evidence="13 14">
    <name type="scientific">Arthrobotrys musiformis</name>
    <dbReference type="NCBI Taxonomy" id="47236"/>
    <lineage>
        <taxon>Eukaryota</taxon>
        <taxon>Fungi</taxon>
        <taxon>Dikarya</taxon>
        <taxon>Ascomycota</taxon>
        <taxon>Pezizomycotina</taxon>
        <taxon>Orbiliomycetes</taxon>
        <taxon>Orbiliales</taxon>
        <taxon>Orbiliaceae</taxon>
        <taxon>Arthrobotrys</taxon>
    </lineage>
</organism>
<evidence type="ECO:0000256" key="7">
    <source>
        <dbReference type="ARBA" id="ARBA00023157"/>
    </source>
</evidence>
<comment type="similarity">
    <text evidence="3">Belongs to the RBT5 family.</text>
</comment>
<feature type="chain" id="PRO_5043956596" description="CFEM domain-containing protein" evidence="11">
    <location>
        <begin position="22"/>
        <end position="361"/>
    </location>
</feature>
<keyword evidence="6 11" id="KW-0732">Signal</keyword>
<evidence type="ECO:0000259" key="12">
    <source>
        <dbReference type="PROSITE" id="PS52012"/>
    </source>
</evidence>
<comment type="caution">
    <text evidence="13">The sequence shown here is derived from an EMBL/GenBank/DDBJ whole genome shotgun (WGS) entry which is preliminary data.</text>
</comment>
<evidence type="ECO:0000313" key="13">
    <source>
        <dbReference type="EMBL" id="KAK6501845.1"/>
    </source>
</evidence>
<dbReference type="GO" id="GO:0005576">
    <property type="term" value="C:extracellular region"/>
    <property type="evidence" value="ECO:0007669"/>
    <property type="project" value="UniProtKB-SubCell"/>
</dbReference>
<proteinExistence type="inferred from homology"/>
<dbReference type="EMBL" id="JAVHJL010000006">
    <property type="protein sequence ID" value="KAK6501845.1"/>
    <property type="molecule type" value="Genomic_DNA"/>
</dbReference>
<comment type="caution">
    <text evidence="9">Lacks conserved residue(s) required for the propagation of feature annotation.</text>
</comment>
<evidence type="ECO:0000256" key="9">
    <source>
        <dbReference type="PROSITE-ProRule" id="PRU01356"/>
    </source>
</evidence>
<dbReference type="AlphaFoldDB" id="A0AAV9W694"/>
<keyword evidence="5" id="KW-0325">Glycoprotein</keyword>
<keyword evidence="10" id="KW-0812">Transmembrane</keyword>
<name>A0AAV9W694_9PEZI</name>
<keyword evidence="10" id="KW-0472">Membrane</keyword>
<evidence type="ECO:0000256" key="4">
    <source>
        <dbReference type="ARBA" id="ARBA00022525"/>
    </source>
</evidence>
<evidence type="ECO:0000256" key="3">
    <source>
        <dbReference type="ARBA" id="ARBA00010031"/>
    </source>
</evidence>
<dbReference type="SMART" id="SM00747">
    <property type="entry name" value="CFEM"/>
    <property type="match status" value="2"/>
</dbReference>
<dbReference type="Proteomes" id="UP001370758">
    <property type="component" value="Unassembled WGS sequence"/>
</dbReference>
<reference evidence="13 14" key="1">
    <citation type="submission" date="2023-08" db="EMBL/GenBank/DDBJ databases">
        <authorList>
            <person name="Palmer J.M."/>
        </authorList>
    </citation>
    <scope>NUCLEOTIDE SEQUENCE [LARGE SCALE GENOMIC DNA]</scope>
    <source>
        <strain evidence="13 14">TWF481</strain>
    </source>
</reference>
<keyword evidence="10" id="KW-1133">Transmembrane helix</keyword>
<evidence type="ECO:0000256" key="1">
    <source>
        <dbReference type="ARBA" id="ARBA00004589"/>
    </source>
</evidence>
<evidence type="ECO:0000313" key="14">
    <source>
        <dbReference type="Proteomes" id="UP001370758"/>
    </source>
</evidence>
<feature type="disulfide bond" evidence="9">
    <location>
        <begin position="70"/>
        <end position="77"/>
    </location>
</feature>
<evidence type="ECO:0000256" key="8">
    <source>
        <dbReference type="ARBA" id="ARBA00023288"/>
    </source>
</evidence>
<evidence type="ECO:0000256" key="11">
    <source>
        <dbReference type="SAM" id="SignalP"/>
    </source>
</evidence>
<gene>
    <name evidence="13" type="ORF">TWF481_009666</name>
</gene>
<comment type="subcellular location">
    <subcellularLocation>
        <location evidence="1">Membrane</location>
        <topology evidence="1">Lipid-anchor</topology>
        <topology evidence="1">GPI-anchor</topology>
    </subcellularLocation>
    <subcellularLocation>
        <location evidence="2">Secreted</location>
    </subcellularLocation>
</comment>
<keyword evidence="14" id="KW-1185">Reference proteome</keyword>
<feature type="signal peptide" evidence="11">
    <location>
        <begin position="1"/>
        <end position="21"/>
    </location>
</feature>